<gene>
    <name evidence="1" type="ORF">FME351_LOCUS12940</name>
    <name evidence="2" type="ORF">TSG867_LOCUS23738</name>
</gene>
<proteinExistence type="predicted"/>
<name>A0A820XS48_9BILA</name>
<accession>A0A820XS48</accession>
<dbReference type="EMBL" id="CAJOBQ010002078">
    <property type="protein sequence ID" value="CAF4537628.1"/>
    <property type="molecule type" value="Genomic_DNA"/>
</dbReference>
<reference evidence="2" key="1">
    <citation type="submission" date="2021-02" db="EMBL/GenBank/DDBJ databases">
        <authorList>
            <person name="Nowell W R."/>
        </authorList>
    </citation>
    <scope>NUCLEOTIDE SEQUENCE</scope>
</reference>
<dbReference type="Proteomes" id="UP000663862">
    <property type="component" value="Unassembled WGS sequence"/>
</dbReference>
<dbReference type="Proteomes" id="UP000663869">
    <property type="component" value="Unassembled WGS sequence"/>
</dbReference>
<evidence type="ECO:0000313" key="2">
    <source>
        <dbReference type="EMBL" id="CAF4537628.1"/>
    </source>
</evidence>
<comment type="caution">
    <text evidence="2">The sequence shown here is derived from an EMBL/GenBank/DDBJ whole genome shotgun (WGS) entry which is preliminary data.</text>
</comment>
<dbReference type="AlphaFoldDB" id="A0A820XS48"/>
<sequence>MESGSSIPVVNSRNFPIDSGQLPVLSRRNQQEIIEKNCENFPPEYGDFSGSFRPVSTVSGDWNNRHGYKIIECGYLFQSSSSKQWIENIRTTKEHFNILLAQSKMKLLEVINDETNDENDLKQISESTSPCLLLRRPYISIRGKKQQQPDII</sequence>
<dbReference type="EMBL" id="CAJNYU010001520">
    <property type="protein sequence ID" value="CAF3444613.1"/>
    <property type="molecule type" value="Genomic_DNA"/>
</dbReference>
<organism evidence="2 3">
    <name type="scientific">Rotaria socialis</name>
    <dbReference type="NCBI Taxonomy" id="392032"/>
    <lineage>
        <taxon>Eukaryota</taxon>
        <taxon>Metazoa</taxon>
        <taxon>Spiralia</taxon>
        <taxon>Gnathifera</taxon>
        <taxon>Rotifera</taxon>
        <taxon>Eurotatoria</taxon>
        <taxon>Bdelloidea</taxon>
        <taxon>Philodinida</taxon>
        <taxon>Philodinidae</taxon>
        <taxon>Rotaria</taxon>
    </lineage>
</organism>
<evidence type="ECO:0000313" key="3">
    <source>
        <dbReference type="Proteomes" id="UP000663862"/>
    </source>
</evidence>
<protein>
    <submittedName>
        <fullName evidence="2">Uncharacterized protein</fullName>
    </submittedName>
</protein>
<evidence type="ECO:0000313" key="1">
    <source>
        <dbReference type="EMBL" id="CAF3444613.1"/>
    </source>
</evidence>